<evidence type="ECO:0000256" key="1">
    <source>
        <dbReference type="SAM" id="MobiDB-lite"/>
    </source>
</evidence>
<feature type="transmembrane region" description="Helical" evidence="2">
    <location>
        <begin position="190"/>
        <end position="213"/>
    </location>
</feature>
<dbReference type="PANTHER" id="PTHR37488">
    <property type="entry name" value="DUF1275 DOMAIN-CONTAINING PROTEIN"/>
    <property type="match status" value="1"/>
</dbReference>
<reference evidence="3" key="1">
    <citation type="submission" date="2003-11" db="EMBL/GenBank/DDBJ databases">
        <authorList>
            <person name="Schulte U."/>
            <person name="Aign V."/>
            <person name="Hoheisel J."/>
            <person name="Brandt P."/>
            <person name="Fartmann B."/>
            <person name="Holland R."/>
            <person name="Nyakatura G."/>
            <person name="Mewes H.W."/>
            <person name="Mannhaupt G."/>
        </authorList>
    </citation>
    <scope>NUCLEOTIDE SEQUENCE</scope>
</reference>
<accession>Q6MVL9</accession>
<feature type="compositionally biased region" description="Basic and acidic residues" evidence="1">
    <location>
        <begin position="322"/>
        <end position="338"/>
    </location>
</feature>
<evidence type="ECO:0000313" key="3">
    <source>
        <dbReference type="EMBL" id="CAE76278.1"/>
    </source>
</evidence>
<feature type="transmembrane region" description="Helical" evidence="2">
    <location>
        <begin position="146"/>
        <end position="170"/>
    </location>
</feature>
<feature type="region of interest" description="Disordered" evidence="1">
    <location>
        <begin position="315"/>
        <end position="361"/>
    </location>
</feature>
<gene>
    <name evidence="3" type="primary">B8J22.030</name>
</gene>
<proteinExistence type="predicted"/>
<protein>
    <submittedName>
        <fullName evidence="3">Uncharacterized protein B8J22.030</fullName>
    </submittedName>
</protein>
<sequence>MTTSPSLPPSPNTQTVDPSHTLAEFRCPKYSCHQPSKSSSASQQSLASRTWAYLNEDVVPSTFAEIQLLLLTFCIGLQDAVSFPDFHCFASNQTGNTVFLLLAAALPEFNPSMFITANIATSLGFFLGSAYLTGQLGHLIGPRRRFWLLVTNTIQTTLVFIAAALQFGSYHTNAPGKLLFESGSIDTMEAVTGTRTLVCIALLASAAGSQVVLSRSLNMTEISTAMATAAWVDLVIDKRLMSRPLKENRGRNRRVAFLVSLAVGSLVGACIYRWVGSAVAVTVSGGGKAVVGGMFLFSRGEKRERVGDVEGGKFLSGGACGGDEKKSGKECVNGKEAEGSGSGSDSEAEMGPASGRVDGNV</sequence>
<keyword evidence="2" id="KW-0812">Transmembrane</keyword>
<name>Q6MVL9_NEUCS</name>
<dbReference type="PANTHER" id="PTHR37488:SF2">
    <property type="entry name" value="DUF1275 DOMAIN-CONTAINING PROTEIN"/>
    <property type="match status" value="1"/>
</dbReference>
<dbReference type="VEuPathDB" id="FungiDB:NCU09231"/>
<reference evidence="3" key="2">
    <citation type="submission" date="2003-11" db="EMBL/GenBank/DDBJ databases">
        <authorList>
            <person name="German Neurospora genome project"/>
        </authorList>
    </citation>
    <scope>NUCLEOTIDE SEQUENCE</scope>
</reference>
<feature type="transmembrane region" description="Helical" evidence="2">
    <location>
        <begin position="113"/>
        <end position="134"/>
    </location>
</feature>
<dbReference type="eggNOG" id="ENOG502SAKB">
    <property type="taxonomic scope" value="Eukaryota"/>
</dbReference>
<feature type="transmembrane region" description="Helical" evidence="2">
    <location>
        <begin position="255"/>
        <end position="274"/>
    </location>
</feature>
<feature type="transmembrane region" description="Helical" evidence="2">
    <location>
        <begin position="280"/>
        <end position="297"/>
    </location>
</feature>
<dbReference type="Pfam" id="PF06912">
    <property type="entry name" value="DUF1275"/>
    <property type="match status" value="1"/>
</dbReference>
<dbReference type="InterPro" id="IPR010699">
    <property type="entry name" value="DUF1275"/>
</dbReference>
<dbReference type="EMBL" id="BX842627">
    <property type="protein sequence ID" value="CAE76278.1"/>
    <property type="molecule type" value="Genomic_DNA"/>
</dbReference>
<dbReference type="OrthoDB" id="5223589at2759"/>
<dbReference type="HOGENOM" id="CLU_061825_1_0_1"/>
<keyword evidence="2" id="KW-1133">Transmembrane helix</keyword>
<evidence type="ECO:0000256" key="2">
    <source>
        <dbReference type="SAM" id="Phobius"/>
    </source>
</evidence>
<keyword evidence="2" id="KW-0472">Membrane</keyword>
<dbReference type="AlphaFoldDB" id="Q6MVL9"/>
<organism evidence="3">
    <name type="scientific">Neurospora crassa</name>
    <dbReference type="NCBI Taxonomy" id="5141"/>
    <lineage>
        <taxon>Eukaryota</taxon>
        <taxon>Fungi</taxon>
        <taxon>Dikarya</taxon>
        <taxon>Ascomycota</taxon>
        <taxon>Pezizomycotina</taxon>
        <taxon>Sordariomycetes</taxon>
        <taxon>Sordariomycetidae</taxon>
        <taxon>Sordariales</taxon>
        <taxon>Sordariaceae</taxon>
        <taxon>Neurospora</taxon>
    </lineage>
</organism>